<evidence type="ECO:0000313" key="3">
    <source>
        <dbReference type="Proteomes" id="UP000029431"/>
    </source>
</evidence>
<accession>V9WCU6</accession>
<keyword evidence="1" id="KW-0812">Transmembrane</keyword>
<feature type="transmembrane region" description="Helical" evidence="1">
    <location>
        <begin position="6"/>
        <end position="29"/>
    </location>
</feature>
<feature type="transmembrane region" description="Helical" evidence="1">
    <location>
        <begin position="41"/>
        <end position="64"/>
    </location>
</feature>
<organism evidence="2 3">
    <name type="scientific">Paenibacillus larvae subsp. larvae DSM 25430</name>
    <dbReference type="NCBI Taxonomy" id="697284"/>
    <lineage>
        <taxon>Bacteria</taxon>
        <taxon>Bacillati</taxon>
        <taxon>Bacillota</taxon>
        <taxon>Bacilli</taxon>
        <taxon>Bacillales</taxon>
        <taxon>Paenibacillaceae</taxon>
        <taxon>Paenibacillus</taxon>
    </lineage>
</organism>
<protein>
    <submittedName>
        <fullName evidence="2">Uncharacterized protein</fullName>
    </submittedName>
</protein>
<reference evidence="2 3" key="1">
    <citation type="journal article" date="2014" name="PLoS ONE">
        <title>How to Kill the Honey Bee Larva: Genomic Potential and Virulence Mechanisms of Paenibacillus larvae.</title>
        <authorList>
            <person name="Djukic M."/>
            <person name="Brzuszkiewicz E."/>
            <person name="Funfhaus A."/>
            <person name="Voss J."/>
            <person name="Gollnow K."/>
            <person name="Poppinga L."/>
            <person name="Liesegang H."/>
            <person name="Garcia-Gonzalez E."/>
            <person name="Genersch E."/>
            <person name="Daniel R."/>
        </authorList>
    </citation>
    <scope>NUCLEOTIDE SEQUENCE [LARGE SCALE GENOMIC DNA]</scope>
    <source>
        <strain evidence="2 3">DSM 25430</strain>
    </source>
</reference>
<dbReference type="AlphaFoldDB" id="V9WCU6"/>
<evidence type="ECO:0000256" key="1">
    <source>
        <dbReference type="SAM" id="Phobius"/>
    </source>
</evidence>
<dbReference type="EMBL" id="CP003355">
    <property type="protein sequence ID" value="AHD07674.1"/>
    <property type="molecule type" value="Genomic_DNA"/>
</dbReference>
<keyword evidence="1" id="KW-1133">Transmembrane helix</keyword>
<sequence>MIKLTSTYFFPALFALLYSGLALPLPLLYSNGSARITNAIHHVLVAIPDFFLIILLVYNVILLSKFITKRPVLVTQIHTEVPFLIPYITILFVPMLVIWVLFLMAQLAVFDIFIHGADMFILNMERAYSVCDYSRRMVCPDCLGSRENSAVPVDFVFCRRFLHGTIFIIQFFLGQQKKAYSLPSFLNERSLQIKSK</sequence>
<keyword evidence="3" id="KW-1185">Reference proteome</keyword>
<dbReference type="KEGG" id="plv:ERIC2_c40120"/>
<dbReference type="HOGENOM" id="CLU_1389029_0_0_9"/>
<gene>
    <name evidence="2" type="ORF">ERIC2_c40120</name>
</gene>
<evidence type="ECO:0000313" key="2">
    <source>
        <dbReference type="EMBL" id="AHD07674.1"/>
    </source>
</evidence>
<name>V9WCU6_9BACL</name>
<keyword evidence="1" id="KW-0472">Membrane</keyword>
<dbReference type="Proteomes" id="UP000029431">
    <property type="component" value="Chromosome"/>
</dbReference>
<proteinExistence type="predicted"/>
<feature type="transmembrane region" description="Helical" evidence="1">
    <location>
        <begin position="84"/>
        <end position="114"/>
    </location>
</feature>